<accession>A0A0D2KYD2</accession>
<feature type="non-terminal residue" evidence="1">
    <location>
        <position position="102"/>
    </location>
</feature>
<evidence type="ECO:0008006" key="3">
    <source>
        <dbReference type="Google" id="ProtNLM"/>
    </source>
</evidence>
<reference evidence="2" key="1">
    <citation type="submission" date="2014-04" db="EMBL/GenBank/DDBJ databases">
        <title>Evolutionary Origins and Diversification of the Mycorrhizal Mutualists.</title>
        <authorList>
            <consortium name="DOE Joint Genome Institute"/>
            <consortium name="Mycorrhizal Genomics Consortium"/>
            <person name="Kohler A."/>
            <person name="Kuo A."/>
            <person name="Nagy L.G."/>
            <person name="Floudas D."/>
            <person name="Copeland A."/>
            <person name="Barry K.W."/>
            <person name="Cichocki N."/>
            <person name="Veneault-Fourrey C."/>
            <person name="LaButti K."/>
            <person name="Lindquist E.A."/>
            <person name="Lipzen A."/>
            <person name="Lundell T."/>
            <person name="Morin E."/>
            <person name="Murat C."/>
            <person name="Riley R."/>
            <person name="Ohm R."/>
            <person name="Sun H."/>
            <person name="Tunlid A."/>
            <person name="Henrissat B."/>
            <person name="Grigoriev I.V."/>
            <person name="Hibbett D.S."/>
            <person name="Martin F."/>
        </authorList>
    </citation>
    <scope>NUCLEOTIDE SEQUENCE [LARGE SCALE GENOMIC DNA]</scope>
    <source>
        <strain evidence="2">FD-334 SS-4</strain>
    </source>
</reference>
<dbReference type="OMA" id="CEHNEST"/>
<gene>
    <name evidence="1" type="ORF">HYPSUDRAFT_100513</name>
</gene>
<keyword evidence="2" id="KW-1185">Reference proteome</keyword>
<dbReference type="STRING" id="945553.A0A0D2KYD2"/>
<evidence type="ECO:0000313" key="1">
    <source>
        <dbReference type="EMBL" id="KJA19537.1"/>
    </source>
</evidence>
<dbReference type="AlphaFoldDB" id="A0A0D2KYD2"/>
<feature type="non-terminal residue" evidence="1">
    <location>
        <position position="1"/>
    </location>
</feature>
<dbReference type="SUPFAM" id="SSF56219">
    <property type="entry name" value="DNase I-like"/>
    <property type="match status" value="1"/>
</dbReference>
<evidence type="ECO:0000313" key="2">
    <source>
        <dbReference type="Proteomes" id="UP000054270"/>
    </source>
</evidence>
<dbReference type="EMBL" id="KN817577">
    <property type="protein sequence ID" value="KJA19537.1"/>
    <property type="molecule type" value="Genomic_DNA"/>
</dbReference>
<sequence>VTKDTDIICIQEPYIDTLGLTRATPGWTVIYPKNHRQTPDSTTRSVILVNNKMSTAAWTQIEINSVDITALQIKTPTHILDVYNIYNACEHNESTNILKTHL</sequence>
<dbReference type="Gene3D" id="3.60.10.10">
    <property type="entry name" value="Endonuclease/exonuclease/phosphatase"/>
    <property type="match status" value="1"/>
</dbReference>
<dbReference type="InterPro" id="IPR036691">
    <property type="entry name" value="Endo/exonu/phosph_ase_sf"/>
</dbReference>
<name>A0A0D2KYD2_HYPSF</name>
<organism evidence="1 2">
    <name type="scientific">Hypholoma sublateritium (strain FD-334 SS-4)</name>
    <dbReference type="NCBI Taxonomy" id="945553"/>
    <lineage>
        <taxon>Eukaryota</taxon>
        <taxon>Fungi</taxon>
        <taxon>Dikarya</taxon>
        <taxon>Basidiomycota</taxon>
        <taxon>Agaricomycotina</taxon>
        <taxon>Agaricomycetes</taxon>
        <taxon>Agaricomycetidae</taxon>
        <taxon>Agaricales</taxon>
        <taxon>Agaricineae</taxon>
        <taxon>Strophariaceae</taxon>
        <taxon>Hypholoma</taxon>
    </lineage>
</organism>
<protein>
    <recommendedName>
        <fullName evidence="3">Endonuclease/exonuclease/phosphatase domain-containing protein</fullName>
    </recommendedName>
</protein>
<proteinExistence type="predicted"/>
<dbReference type="Proteomes" id="UP000054270">
    <property type="component" value="Unassembled WGS sequence"/>
</dbReference>
<dbReference type="OrthoDB" id="2840473at2759"/>